<dbReference type="Gene3D" id="3.90.1600.10">
    <property type="entry name" value="Palm domain of DNA polymerase"/>
    <property type="match status" value="1"/>
</dbReference>
<dbReference type="Proteomes" id="UP001165586">
    <property type="component" value="Unassembled WGS sequence"/>
</dbReference>
<evidence type="ECO:0000313" key="1">
    <source>
        <dbReference type="EMBL" id="MCS5736568.1"/>
    </source>
</evidence>
<feature type="non-terminal residue" evidence="1">
    <location>
        <position position="1"/>
    </location>
</feature>
<evidence type="ECO:0008006" key="3">
    <source>
        <dbReference type="Google" id="ProtNLM"/>
    </source>
</evidence>
<dbReference type="PROSITE" id="PS00116">
    <property type="entry name" value="DNA_POLYMERASE_B"/>
    <property type="match status" value="1"/>
</dbReference>
<dbReference type="InterPro" id="IPR023211">
    <property type="entry name" value="DNA_pol_palm_dom_sf"/>
</dbReference>
<dbReference type="InterPro" id="IPR043502">
    <property type="entry name" value="DNA/RNA_pol_sf"/>
</dbReference>
<name>A0ABT2H9K1_9MICO</name>
<sequence length="521" mass="60894">RTKTVNIKEKYTTNPLANWQLLKQYQKEGSKYNSLFRYTDFAFHGMNLYDFLKEFFKGGLNFYNDAYIAKHIKEAMFSIDINSSFPFVMFAEKIPTFIVEAESYKQPTPIFIDTSDKNYYYQYAVDMKIFNDEILSRIKSRVVRQMLVKYYSSSSNEKYINTYTFKMIEKITGIKIETLPVNAYIKHRCMYFGSRETLAEFYRIKTQGKAKFRIEMIDDSPLNIVVTDEPNTEQLTDEGIAISKVNMNGLYGLPALKSHFNLFRLMEDNRTLFNMPNGYENKERNIVFSSFVTSVALYNLLSPLSHLTPQEIDENFVYCDTDSLYLKKAIFHKMPADMFHDMNLGKWDIENHEITDFYVLNHKKYCYYSKDMKKGKVKGIQIRCGGVRLESFITEGVTFEEFIKNQFSKGSLIKTLRSIRNQIGTITLYDGFTELDAGTAYPIYFTPALIKARKIILEKAQAEQADNMEAYENEDMLYIESEFGSFSMKDIYPSQVGTKYKQPMHDCVKEQKQLENLVISC</sequence>
<comment type="caution">
    <text evidence="1">The sequence shown here is derived from an EMBL/GenBank/DDBJ whole genome shotgun (WGS) entry which is preliminary data.</text>
</comment>
<protein>
    <recommendedName>
        <fullName evidence="3">DNA-directed DNA polymerase</fullName>
    </recommendedName>
</protein>
<dbReference type="EMBL" id="JANLCJ010000061">
    <property type="protein sequence ID" value="MCS5736568.1"/>
    <property type="molecule type" value="Genomic_DNA"/>
</dbReference>
<keyword evidence="2" id="KW-1185">Reference proteome</keyword>
<evidence type="ECO:0000313" key="2">
    <source>
        <dbReference type="Proteomes" id="UP001165586"/>
    </source>
</evidence>
<dbReference type="SUPFAM" id="SSF56672">
    <property type="entry name" value="DNA/RNA polymerases"/>
    <property type="match status" value="1"/>
</dbReference>
<dbReference type="InterPro" id="IPR017964">
    <property type="entry name" value="DNA-dir_DNA_pol_B_CS"/>
</dbReference>
<gene>
    <name evidence="1" type="ORF">N1032_22840</name>
</gene>
<accession>A0ABT2H9K1</accession>
<dbReference type="RefSeq" id="WP_259542605.1">
    <property type="nucleotide sequence ID" value="NZ_JANLCJ010000061.1"/>
</dbReference>
<proteinExistence type="predicted"/>
<organism evidence="1 2">
    <name type="scientific">Herbiconiux daphne</name>
    <dbReference type="NCBI Taxonomy" id="2970914"/>
    <lineage>
        <taxon>Bacteria</taxon>
        <taxon>Bacillati</taxon>
        <taxon>Actinomycetota</taxon>
        <taxon>Actinomycetes</taxon>
        <taxon>Micrococcales</taxon>
        <taxon>Microbacteriaceae</taxon>
        <taxon>Herbiconiux</taxon>
    </lineage>
</organism>
<reference evidence="1" key="1">
    <citation type="submission" date="2022-08" db="EMBL/GenBank/DDBJ databases">
        <authorList>
            <person name="Deng Y."/>
            <person name="Han X.-F."/>
            <person name="Zhang Y.-Q."/>
        </authorList>
    </citation>
    <scope>NUCLEOTIDE SEQUENCE</scope>
    <source>
        <strain evidence="1">CPCC 203386</strain>
    </source>
</reference>